<feature type="coiled-coil region" evidence="1">
    <location>
        <begin position="91"/>
        <end position="238"/>
    </location>
</feature>
<gene>
    <name evidence="3" type="ORF">CYNAS_LOCUS3708</name>
</gene>
<dbReference type="EMBL" id="CATQJL010000001">
    <property type="protein sequence ID" value="CAJ0591725.1"/>
    <property type="molecule type" value="Genomic_DNA"/>
</dbReference>
<feature type="region of interest" description="Disordered" evidence="2">
    <location>
        <begin position="626"/>
        <end position="649"/>
    </location>
</feature>
<keyword evidence="4" id="KW-1185">Reference proteome</keyword>
<accession>A0AA36DR83</accession>
<evidence type="ECO:0000256" key="2">
    <source>
        <dbReference type="SAM" id="MobiDB-lite"/>
    </source>
</evidence>
<organism evidence="3 4">
    <name type="scientific">Cylicocyclus nassatus</name>
    <name type="common">Nematode worm</name>
    <dbReference type="NCBI Taxonomy" id="53992"/>
    <lineage>
        <taxon>Eukaryota</taxon>
        <taxon>Metazoa</taxon>
        <taxon>Ecdysozoa</taxon>
        <taxon>Nematoda</taxon>
        <taxon>Chromadorea</taxon>
        <taxon>Rhabditida</taxon>
        <taxon>Rhabditina</taxon>
        <taxon>Rhabditomorpha</taxon>
        <taxon>Strongyloidea</taxon>
        <taxon>Strongylidae</taxon>
        <taxon>Cylicocyclus</taxon>
    </lineage>
</organism>
<feature type="coiled-coil region" evidence="1">
    <location>
        <begin position="11"/>
        <end position="59"/>
    </location>
</feature>
<reference evidence="3" key="1">
    <citation type="submission" date="2023-07" db="EMBL/GenBank/DDBJ databases">
        <authorList>
            <consortium name="CYATHOMIX"/>
        </authorList>
    </citation>
    <scope>NUCLEOTIDE SEQUENCE</scope>
    <source>
        <strain evidence="3">N/A</strain>
    </source>
</reference>
<keyword evidence="1" id="KW-0175">Coiled coil</keyword>
<protein>
    <submittedName>
        <fullName evidence="3">Uncharacterized protein</fullName>
    </submittedName>
</protein>
<dbReference type="Proteomes" id="UP001176961">
    <property type="component" value="Unassembled WGS sequence"/>
</dbReference>
<proteinExistence type="predicted"/>
<comment type="caution">
    <text evidence="3">The sequence shown here is derived from an EMBL/GenBank/DDBJ whole genome shotgun (WGS) entry which is preliminary data.</text>
</comment>
<dbReference type="AlphaFoldDB" id="A0AA36DR83"/>
<evidence type="ECO:0000313" key="4">
    <source>
        <dbReference type="Proteomes" id="UP001176961"/>
    </source>
</evidence>
<evidence type="ECO:0000256" key="1">
    <source>
        <dbReference type="SAM" id="Coils"/>
    </source>
</evidence>
<name>A0AA36DR83_CYLNA</name>
<feature type="compositionally biased region" description="Low complexity" evidence="2">
    <location>
        <begin position="639"/>
        <end position="649"/>
    </location>
</feature>
<feature type="coiled-coil region" evidence="1">
    <location>
        <begin position="274"/>
        <end position="375"/>
    </location>
</feature>
<evidence type="ECO:0000313" key="3">
    <source>
        <dbReference type="EMBL" id="CAJ0591725.1"/>
    </source>
</evidence>
<sequence>MELPDVVKEKLIELDDENNQLRAEVTRLRASIVNKDEILNELEEENVQLRTAKQKISSDNTKCLQLEQTIVSLRVTLEEKTRDSYNLMHEVETLTASLVSAQSEIDELRRASTPPSTEESIIVEPSNREEMMRLQEEKDDALFELQEARKRILELESEREDLIERAEAANAEARDMARHLKEIREQMHELETELATSRTNLNIANRGNSMFAEFAEERLKLEADMKALFAKYEAVRKQNYDLSNELDEARLLALRRTRSEGTGRCRCQELAPELRQLRGRVQTLDDRLFRARNELLDIGRTTKGIEPKLRSFYTSLKIEMGALRDERDKYRADRDKLIEEKADLAVRVANAEKSVADAQEDIETLKLQLAMMKEREQKKDAAKVSEMMSKGCSDQEQRLLSILNHNQFTPAASNRPTVQTPSVIQCVLETPQCSALPRTSLQRDLQGSFNAAADTGERPFSGLKKLRFADNSMNDEEDHSRRDSISASELRRIARKQARRGQSKVLPVPENLKKVTAKIVNPSALPPKSAITDTFKGEGSEAKVDASLLTSTPATGALSSRRSCAGDVSLHDMSVLHKLSDSIHQDVFENIHPQSVLSEVEVDAELNFSSRRSTILDSTKEFNRTALEDVPEEKENDSSMKSSQSSVKL</sequence>